<comment type="caution">
    <text evidence="1">The sequence shown here is derived from an EMBL/GenBank/DDBJ whole genome shotgun (WGS) entry which is preliminary data.</text>
</comment>
<accession>A0AAD5MFM4</accession>
<organism evidence="1 2">
    <name type="scientific">Parelaphostrongylus tenuis</name>
    <name type="common">Meningeal worm</name>
    <dbReference type="NCBI Taxonomy" id="148309"/>
    <lineage>
        <taxon>Eukaryota</taxon>
        <taxon>Metazoa</taxon>
        <taxon>Ecdysozoa</taxon>
        <taxon>Nematoda</taxon>
        <taxon>Chromadorea</taxon>
        <taxon>Rhabditida</taxon>
        <taxon>Rhabditina</taxon>
        <taxon>Rhabditomorpha</taxon>
        <taxon>Strongyloidea</taxon>
        <taxon>Metastrongylidae</taxon>
        <taxon>Parelaphostrongylus</taxon>
    </lineage>
</organism>
<reference evidence="1" key="1">
    <citation type="submission" date="2021-06" db="EMBL/GenBank/DDBJ databases">
        <title>Parelaphostrongylus tenuis whole genome reference sequence.</title>
        <authorList>
            <person name="Garwood T.J."/>
            <person name="Larsen P.A."/>
            <person name="Fountain-Jones N.M."/>
            <person name="Garbe J.R."/>
            <person name="Macchietto M.G."/>
            <person name="Kania S.A."/>
            <person name="Gerhold R.W."/>
            <person name="Richards J.E."/>
            <person name="Wolf T.M."/>
        </authorList>
    </citation>
    <scope>NUCLEOTIDE SEQUENCE</scope>
    <source>
        <strain evidence="1">MNPRO001-30</strain>
        <tissue evidence="1">Meninges</tissue>
    </source>
</reference>
<name>A0AAD5MFM4_PARTN</name>
<protein>
    <submittedName>
        <fullName evidence="1">Uncharacterized protein</fullName>
    </submittedName>
</protein>
<gene>
    <name evidence="1" type="ORF">KIN20_001686</name>
</gene>
<proteinExistence type="predicted"/>
<evidence type="ECO:0000313" key="2">
    <source>
        <dbReference type="Proteomes" id="UP001196413"/>
    </source>
</evidence>
<keyword evidence="2" id="KW-1185">Reference proteome</keyword>
<dbReference type="AlphaFoldDB" id="A0AAD5MFM4"/>
<sequence length="93" mass="11143">MVDRLDLRNPNDLFNFAYRPHIKLQQPKEDWESQKLEKALNALMASDFSYKGFHLMKRVPRYQQKMKAYLEAKSRSKEQHWKGISNVVCLKTE</sequence>
<dbReference type="Proteomes" id="UP001196413">
    <property type="component" value="Unassembled WGS sequence"/>
</dbReference>
<evidence type="ECO:0000313" key="1">
    <source>
        <dbReference type="EMBL" id="KAJ1346786.1"/>
    </source>
</evidence>
<dbReference type="EMBL" id="JAHQIW010000221">
    <property type="protein sequence ID" value="KAJ1346786.1"/>
    <property type="molecule type" value="Genomic_DNA"/>
</dbReference>